<protein>
    <submittedName>
        <fullName evidence="2">Uncharacterized protein</fullName>
    </submittedName>
</protein>
<dbReference type="AlphaFoldDB" id="A0A8J7IWB1"/>
<evidence type="ECO:0000313" key="2">
    <source>
        <dbReference type="EMBL" id="MBE9117898.1"/>
    </source>
</evidence>
<dbReference type="EMBL" id="JADEWZ010000033">
    <property type="protein sequence ID" value="MBE9117898.1"/>
    <property type="molecule type" value="Genomic_DNA"/>
</dbReference>
<evidence type="ECO:0000256" key="1">
    <source>
        <dbReference type="SAM" id="Phobius"/>
    </source>
</evidence>
<keyword evidence="1" id="KW-1133">Transmembrane helix</keyword>
<evidence type="ECO:0000313" key="3">
    <source>
        <dbReference type="Proteomes" id="UP000654482"/>
    </source>
</evidence>
<gene>
    <name evidence="2" type="ORF">IQ249_18530</name>
</gene>
<name>A0A8J7IWB1_9CYAN</name>
<keyword evidence="1" id="KW-0472">Membrane</keyword>
<sequence>MRVAFHFLFSLTLAVLLSFAIPVVLVGGVSASLMVLGYVPSLDAIAQSGMDTILQFLNIFGNGSPANGLLTVGFTSSLAGGLFQMGTFYRYQHL</sequence>
<proteinExistence type="predicted"/>
<keyword evidence="1" id="KW-0812">Transmembrane</keyword>
<feature type="transmembrane region" description="Helical" evidence="1">
    <location>
        <begin position="68"/>
        <end position="89"/>
    </location>
</feature>
<accession>A0A8J7IWB1</accession>
<reference evidence="2" key="1">
    <citation type="submission" date="2020-10" db="EMBL/GenBank/DDBJ databases">
        <authorList>
            <person name="Castelo-Branco R."/>
            <person name="Eusebio N."/>
            <person name="Adriana R."/>
            <person name="Vieira A."/>
            <person name="Brugerolle De Fraissinette N."/>
            <person name="Rezende De Castro R."/>
            <person name="Schneider M.P."/>
            <person name="Vasconcelos V."/>
            <person name="Leao P.N."/>
        </authorList>
    </citation>
    <scope>NUCLEOTIDE SEQUENCE</scope>
    <source>
        <strain evidence="2">LEGE 07157</strain>
    </source>
</reference>
<dbReference type="RefSeq" id="WP_194030986.1">
    <property type="nucleotide sequence ID" value="NZ_JADEWZ010000033.1"/>
</dbReference>
<organism evidence="2 3">
    <name type="scientific">Lusitaniella coriacea LEGE 07157</name>
    <dbReference type="NCBI Taxonomy" id="945747"/>
    <lineage>
        <taxon>Bacteria</taxon>
        <taxon>Bacillati</taxon>
        <taxon>Cyanobacteriota</taxon>
        <taxon>Cyanophyceae</taxon>
        <taxon>Spirulinales</taxon>
        <taxon>Lusitaniellaceae</taxon>
        <taxon>Lusitaniella</taxon>
    </lineage>
</organism>
<keyword evidence="3" id="KW-1185">Reference proteome</keyword>
<comment type="caution">
    <text evidence="2">The sequence shown here is derived from an EMBL/GenBank/DDBJ whole genome shotgun (WGS) entry which is preliminary data.</text>
</comment>
<dbReference type="Proteomes" id="UP000654482">
    <property type="component" value="Unassembled WGS sequence"/>
</dbReference>